<evidence type="ECO:0000256" key="9">
    <source>
        <dbReference type="ARBA" id="ARBA00023568"/>
    </source>
</evidence>
<dbReference type="GeneID" id="30983963"/>
<evidence type="ECO:0000256" key="6">
    <source>
        <dbReference type="ARBA" id="ARBA00022989"/>
    </source>
</evidence>
<dbReference type="AlphaFoldDB" id="A0A1E4SL86"/>
<evidence type="ECO:0000313" key="14">
    <source>
        <dbReference type="EMBL" id="ODV80192.1"/>
    </source>
</evidence>
<evidence type="ECO:0000313" key="15">
    <source>
        <dbReference type="Proteomes" id="UP000094285"/>
    </source>
</evidence>
<comment type="similarity">
    <text evidence="2 10">Belongs to the membrane-bound acyltransferase family. Sterol o-acyltransferase subfamily.</text>
</comment>
<dbReference type="InterPro" id="IPR004299">
    <property type="entry name" value="MBOAT_fam"/>
</dbReference>
<evidence type="ECO:0000256" key="13">
    <source>
        <dbReference type="SAM" id="Phobius"/>
    </source>
</evidence>
<keyword evidence="8 10" id="KW-0012">Acyltransferase</keyword>
<dbReference type="EMBL" id="KV453911">
    <property type="protein sequence ID" value="ODV80192.1"/>
    <property type="molecule type" value="Genomic_DNA"/>
</dbReference>
<feature type="transmembrane region" description="Helical" evidence="13">
    <location>
        <begin position="134"/>
        <end position="157"/>
    </location>
</feature>
<feature type="transmembrane region" description="Helical" evidence="13">
    <location>
        <begin position="211"/>
        <end position="233"/>
    </location>
</feature>
<dbReference type="GO" id="GO:0005789">
    <property type="term" value="C:endoplasmic reticulum membrane"/>
    <property type="evidence" value="ECO:0007669"/>
    <property type="project" value="UniProtKB-SubCell"/>
</dbReference>
<comment type="function">
    <text evidence="9">Sterol O-acyltransferase that catalyzes the formation of stery esters.</text>
</comment>
<evidence type="ECO:0000256" key="7">
    <source>
        <dbReference type="ARBA" id="ARBA00023136"/>
    </source>
</evidence>
<dbReference type="Pfam" id="PF03062">
    <property type="entry name" value="MBOAT"/>
    <property type="match status" value="1"/>
</dbReference>
<dbReference type="GO" id="GO:0034737">
    <property type="term" value="F:ergosterol O-acyltransferase activity"/>
    <property type="evidence" value="ECO:0007669"/>
    <property type="project" value="TreeGrafter"/>
</dbReference>
<evidence type="ECO:0000256" key="11">
    <source>
        <dbReference type="PIRSR" id="PIRSR000439-1"/>
    </source>
</evidence>
<dbReference type="PANTHER" id="PTHR10408:SF23">
    <property type="entry name" value="STEROL O-ACYLTRANSFERASE 1-RELATED"/>
    <property type="match status" value="1"/>
</dbReference>
<dbReference type="Proteomes" id="UP000094285">
    <property type="component" value="Unassembled WGS sequence"/>
</dbReference>
<feature type="transmembrane region" description="Helical" evidence="13">
    <location>
        <begin position="178"/>
        <end position="199"/>
    </location>
</feature>
<feature type="region of interest" description="Disordered" evidence="12">
    <location>
        <begin position="81"/>
        <end position="101"/>
    </location>
</feature>
<evidence type="ECO:0000256" key="8">
    <source>
        <dbReference type="ARBA" id="ARBA00023315"/>
    </source>
</evidence>
<evidence type="ECO:0000256" key="3">
    <source>
        <dbReference type="ARBA" id="ARBA00022679"/>
    </source>
</evidence>
<dbReference type="GO" id="GO:0008204">
    <property type="term" value="P:ergosterol metabolic process"/>
    <property type="evidence" value="ECO:0007669"/>
    <property type="project" value="TreeGrafter"/>
</dbReference>
<keyword evidence="3 10" id="KW-0808">Transferase</keyword>
<dbReference type="STRING" id="984487.A0A1E4SL86"/>
<comment type="subcellular location">
    <subcellularLocation>
        <location evidence="1 10">Endoplasmic reticulum membrane</location>
        <topology evidence="1 10">Multi-pass membrane protein</topology>
    </subcellularLocation>
</comment>
<keyword evidence="4 13" id="KW-0812">Transmembrane</keyword>
<feature type="transmembrane region" description="Helical" evidence="13">
    <location>
        <begin position="375"/>
        <end position="396"/>
    </location>
</feature>
<dbReference type="OrthoDB" id="10039049at2759"/>
<reference evidence="15" key="1">
    <citation type="submission" date="2016-05" db="EMBL/GenBank/DDBJ databases">
        <title>Comparative genomics of biotechnologically important yeasts.</title>
        <authorList>
            <consortium name="DOE Joint Genome Institute"/>
            <person name="Riley R."/>
            <person name="Haridas S."/>
            <person name="Wolfe K.H."/>
            <person name="Lopes M.R."/>
            <person name="Hittinger C.T."/>
            <person name="Goker M."/>
            <person name="Salamov A."/>
            <person name="Wisecaver J."/>
            <person name="Long T.M."/>
            <person name="Aerts A.L."/>
            <person name="Barry K."/>
            <person name="Choi C."/>
            <person name="Clum A."/>
            <person name="Coughlan A.Y."/>
            <person name="Deshpande S."/>
            <person name="Douglass A.P."/>
            <person name="Hanson S.J."/>
            <person name="Klenk H.-P."/>
            <person name="Labutti K."/>
            <person name="Lapidus A."/>
            <person name="Lindquist E."/>
            <person name="Lipzen A."/>
            <person name="Meier-Kolthoff J.P."/>
            <person name="Ohm R.A."/>
            <person name="Otillar R.P."/>
            <person name="Pangilinan J."/>
            <person name="Peng Y."/>
            <person name="Rokas A."/>
            <person name="Rosa C.A."/>
            <person name="Scheuner C."/>
            <person name="Sibirny A.A."/>
            <person name="Slot J.C."/>
            <person name="Stielow J.B."/>
            <person name="Sun H."/>
            <person name="Kurtzman C.P."/>
            <person name="Blackwell M."/>
            <person name="Grigoriev I.V."/>
            <person name="Jeffries T.W."/>
        </authorList>
    </citation>
    <scope>NUCLEOTIDE SEQUENCE [LARGE SCALE GENOMIC DNA]</scope>
    <source>
        <strain evidence="15">NRRL Y-17324</strain>
    </source>
</reference>
<dbReference type="RefSeq" id="XP_020065314.1">
    <property type="nucleotide sequence ID" value="XM_020209827.1"/>
</dbReference>
<evidence type="ECO:0000256" key="2">
    <source>
        <dbReference type="ARBA" id="ARBA00009010"/>
    </source>
</evidence>
<evidence type="ECO:0000256" key="12">
    <source>
        <dbReference type="SAM" id="MobiDB-lite"/>
    </source>
</evidence>
<keyword evidence="15" id="KW-1185">Reference proteome</keyword>
<feature type="active site" evidence="11">
    <location>
        <position position="516"/>
    </location>
</feature>
<dbReference type="InterPro" id="IPR014371">
    <property type="entry name" value="Oat_ACAT_DAG_ARE"/>
</dbReference>
<organism evidence="14 15">
    <name type="scientific">Suhomyces tanzawaensis NRRL Y-17324</name>
    <dbReference type="NCBI Taxonomy" id="984487"/>
    <lineage>
        <taxon>Eukaryota</taxon>
        <taxon>Fungi</taxon>
        <taxon>Dikarya</taxon>
        <taxon>Ascomycota</taxon>
        <taxon>Saccharomycotina</taxon>
        <taxon>Pichiomycetes</taxon>
        <taxon>Debaryomycetaceae</taxon>
        <taxon>Suhomyces</taxon>
    </lineage>
</organism>
<feature type="transmembrane region" description="Helical" evidence="13">
    <location>
        <begin position="559"/>
        <end position="578"/>
    </location>
</feature>
<evidence type="ECO:0000256" key="1">
    <source>
        <dbReference type="ARBA" id="ARBA00004477"/>
    </source>
</evidence>
<evidence type="ECO:0000256" key="10">
    <source>
        <dbReference type="PIRNR" id="PIRNR000439"/>
    </source>
</evidence>
<feature type="transmembrane region" description="Helical" evidence="13">
    <location>
        <begin position="416"/>
        <end position="442"/>
    </location>
</feature>
<keyword evidence="5 10" id="KW-0256">Endoplasmic reticulum</keyword>
<accession>A0A1E4SL86</accession>
<keyword evidence="6 13" id="KW-1133">Transmembrane helix</keyword>
<gene>
    <name evidence="14" type="ORF">CANTADRAFT_50439</name>
</gene>
<name>A0A1E4SL86_9ASCO</name>
<sequence length="579" mass="68086">MPRRTNTEDKLNILQDRNDGKRRSLIISDEFDDSTSSASISDSDTLHLDDKHAAIVLESTSQSQITRAFHDLNRAASYRLRKRKPKKDVAVDEAPDNNHKSAKDKFVSRFGDIKFYAVSSTIFDTVQFKESDVYGVYVLFWLGIGFFIFSSLVHYYLENKQSKVIWEWPIVQILRKDIVKVAFTDLAMYLSTYFVYLLQKVIKLGWFTWHSTGWIVQSVYCGAFFVFWLYFASTNWMDFPWIAKVFLVLHSLVFVMKMHSYGFYNGYLWKINLELLYSTSYHTRLSNGKAKLPEGFDEEKTLHLLKESIAFCKFELDSQAYTTTISEEGVEYKPKKVVEFPQNITLFNFFEFSMFPTVVYTLNFPRTPRIRWFYVFEKVCGIFGILFLMITVAQKWMYPLVHECYAARNLQGSEKFLKYVLISLDIIPAFLLEYLLTFFMIWDVILNSIAELTRFSDRDFYGPWWSCTDWSEFSRIWNVPVYKFLLRHVYHSSISALHLHRGLAAVVTFMISSIVHELVMYVIFGNFRGYLLFLQMSQVPMIMLARTKLLRNRKILGNVICWFGFITAPSVICTSYLMY</sequence>
<dbReference type="PANTHER" id="PTHR10408">
    <property type="entry name" value="STEROL O-ACYLTRANSFERASE"/>
    <property type="match status" value="1"/>
</dbReference>
<feature type="transmembrane region" description="Helical" evidence="13">
    <location>
        <begin position="503"/>
        <end position="524"/>
    </location>
</feature>
<protein>
    <recommendedName>
        <fullName evidence="10">O-acyltransferase</fullName>
    </recommendedName>
</protein>
<evidence type="ECO:0000256" key="4">
    <source>
        <dbReference type="ARBA" id="ARBA00022692"/>
    </source>
</evidence>
<evidence type="ECO:0000256" key="5">
    <source>
        <dbReference type="ARBA" id="ARBA00022824"/>
    </source>
</evidence>
<proteinExistence type="inferred from homology"/>
<feature type="transmembrane region" description="Helical" evidence="13">
    <location>
        <begin position="245"/>
        <end position="264"/>
    </location>
</feature>
<keyword evidence="7 10" id="KW-0472">Membrane</keyword>
<dbReference type="PIRSF" id="PIRSF000439">
    <property type="entry name" value="Oat_ACAT_DAG_ARE"/>
    <property type="match status" value="1"/>
</dbReference>